<evidence type="ECO:0000313" key="3">
    <source>
        <dbReference type="Proteomes" id="UP000743370"/>
    </source>
</evidence>
<keyword evidence="2" id="KW-0645">Protease</keyword>
<feature type="transmembrane region" description="Helical" evidence="1">
    <location>
        <begin position="198"/>
        <end position="218"/>
    </location>
</feature>
<dbReference type="AlphaFoldDB" id="A0A8T0L493"/>
<accession>A0A8T0L493</accession>
<dbReference type="EMBL" id="JABFOF010000002">
    <property type="protein sequence ID" value="KAG2406382.1"/>
    <property type="molecule type" value="Genomic_DNA"/>
</dbReference>
<evidence type="ECO:0000256" key="1">
    <source>
        <dbReference type="SAM" id="Phobius"/>
    </source>
</evidence>
<sequence length="222" mass="24748">MVLWVVNKLAFLFPSPSVFFLSPRPPPLTVASFLRCIHSLPSSSSLDFHKESEDLRTLLPKGFELIGVVASGEDSNARVAVDAAHSLRKLLYREGKDRPLIGAICGSDSSDLRFFVSESGNAISLEVVPSVIEELDSEKCLWENACLLCRELSIKLPLYYALKNPTDRFTLFSRFFCLGKRFVRNATFGEKASRVNTLFDIVICGFGFGLCPVFRVAWGSRK</sequence>
<keyword evidence="1" id="KW-0812">Transmembrane</keyword>
<organism evidence="2 3">
    <name type="scientific">Phaseolus angularis</name>
    <name type="common">Azuki bean</name>
    <name type="synonym">Vigna angularis</name>
    <dbReference type="NCBI Taxonomy" id="3914"/>
    <lineage>
        <taxon>Eukaryota</taxon>
        <taxon>Viridiplantae</taxon>
        <taxon>Streptophyta</taxon>
        <taxon>Embryophyta</taxon>
        <taxon>Tracheophyta</taxon>
        <taxon>Spermatophyta</taxon>
        <taxon>Magnoliopsida</taxon>
        <taxon>eudicotyledons</taxon>
        <taxon>Gunneridae</taxon>
        <taxon>Pentapetalae</taxon>
        <taxon>rosids</taxon>
        <taxon>fabids</taxon>
        <taxon>Fabales</taxon>
        <taxon>Fabaceae</taxon>
        <taxon>Papilionoideae</taxon>
        <taxon>50 kb inversion clade</taxon>
        <taxon>NPAAA clade</taxon>
        <taxon>indigoferoid/millettioid clade</taxon>
        <taxon>Phaseoleae</taxon>
        <taxon>Vigna</taxon>
    </lineage>
</organism>
<keyword evidence="1" id="KW-1133">Transmembrane helix</keyword>
<dbReference type="Proteomes" id="UP000743370">
    <property type="component" value="Unassembled WGS sequence"/>
</dbReference>
<reference evidence="2 3" key="1">
    <citation type="submission" date="2020-05" db="EMBL/GenBank/DDBJ databases">
        <title>Vigna angularis (adzuki bean) Var. LongXiaoDou No. 4 denovo assembly.</title>
        <authorList>
            <person name="Xiang H."/>
        </authorList>
    </citation>
    <scope>NUCLEOTIDE SEQUENCE [LARGE SCALE GENOMIC DNA]</scope>
    <source>
        <tissue evidence="2">Leaf</tissue>
    </source>
</reference>
<keyword evidence="1" id="KW-0472">Membrane</keyword>
<comment type="caution">
    <text evidence="2">The sequence shown here is derived from an EMBL/GenBank/DDBJ whole genome shotgun (WGS) entry which is preliminary data.</text>
</comment>
<dbReference type="GO" id="GO:0006508">
    <property type="term" value="P:proteolysis"/>
    <property type="evidence" value="ECO:0007669"/>
    <property type="project" value="UniProtKB-KW"/>
</dbReference>
<keyword evidence="2" id="KW-0378">Hydrolase</keyword>
<evidence type="ECO:0000313" key="2">
    <source>
        <dbReference type="EMBL" id="KAG2406382.1"/>
    </source>
</evidence>
<protein>
    <submittedName>
        <fullName evidence="2">Ufm1-specific protease</fullName>
    </submittedName>
</protein>
<gene>
    <name evidence="2" type="ORF">HKW66_Vig0056380</name>
</gene>
<name>A0A8T0L493_PHAAN</name>
<dbReference type="GO" id="GO:0008233">
    <property type="term" value="F:peptidase activity"/>
    <property type="evidence" value="ECO:0007669"/>
    <property type="project" value="UniProtKB-KW"/>
</dbReference>
<proteinExistence type="predicted"/>